<organism evidence="1">
    <name type="scientific">Rhizophora mucronata</name>
    <name type="common">Asiatic mangrove</name>
    <dbReference type="NCBI Taxonomy" id="61149"/>
    <lineage>
        <taxon>Eukaryota</taxon>
        <taxon>Viridiplantae</taxon>
        <taxon>Streptophyta</taxon>
        <taxon>Embryophyta</taxon>
        <taxon>Tracheophyta</taxon>
        <taxon>Spermatophyta</taxon>
        <taxon>Magnoliopsida</taxon>
        <taxon>eudicotyledons</taxon>
        <taxon>Gunneridae</taxon>
        <taxon>Pentapetalae</taxon>
        <taxon>rosids</taxon>
        <taxon>fabids</taxon>
        <taxon>Malpighiales</taxon>
        <taxon>Rhizophoraceae</taxon>
        <taxon>Rhizophora</taxon>
    </lineage>
</organism>
<dbReference type="EMBL" id="GGEC01048140">
    <property type="protein sequence ID" value="MBX28624.1"/>
    <property type="molecule type" value="Transcribed_RNA"/>
</dbReference>
<proteinExistence type="predicted"/>
<sequence length="24" mass="2886">MNIKPNVCCALHEIQLTFKKDRRK</sequence>
<evidence type="ECO:0000313" key="1">
    <source>
        <dbReference type="EMBL" id="MBX28624.1"/>
    </source>
</evidence>
<reference evidence="1" key="1">
    <citation type="submission" date="2018-02" db="EMBL/GenBank/DDBJ databases">
        <title>Rhizophora mucronata_Transcriptome.</title>
        <authorList>
            <person name="Meera S.P."/>
            <person name="Sreeshan A."/>
            <person name="Augustine A."/>
        </authorList>
    </citation>
    <scope>NUCLEOTIDE SEQUENCE</scope>
    <source>
        <tissue evidence="1">Leaf</tissue>
    </source>
</reference>
<accession>A0A2P2MEM4</accession>
<name>A0A2P2MEM4_RHIMU</name>
<dbReference type="AlphaFoldDB" id="A0A2P2MEM4"/>
<protein>
    <submittedName>
        <fullName evidence="1">Uncharacterized protein</fullName>
    </submittedName>
</protein>